<evidence type="ECO:0000256" key="3">
    <source>
        <dbReference type="PIRSR" id="PIRSR005962-1"/>
    </source>
</evidence>
<dbReference type="SUPFAM" id="SSF55031">
    <property type="entry name" value="Bacterial exopeptidase dimerisation domain"/>
    <property type="match status" value="1"/>
</dbReference>
<dbReference type="AlphaFoldDB" id="A0A7G6E2X3"/>
<dbReference type="Pfam" id="PF01546">
    <property type="entry name" value="Peptidase_M20"/>
    <property type="match status" value="1"/>
</dbReference>
<protein>
    <submittedName>
        <fullName evidence="5">Amidohydrolase</fullName>
    </submittedName>
</protein>
<dbReference type="Gene3D" id="3.40.630.10">
    <property type="entry name" value="Zn peptidases"/>
    <property type="match status" value="1"/>
</dbReference>
<feature type="binding site" evidence="3">
    <location>
        <position position="141"/>
    </location>
    <ligand>
        <name>Mn(2+)</name>
        <dbReference type="ChEBI" id="CHEBI:29035"/>
        <label>2</label>
    </ligand>
</feature>
<dbReference type="EMBL" id="CP045798">
    <property type="protein sequence ID" value="QNB46427.1"/>
    <property type="molecule type" value="Genomic_DNA"/>
</dbReference>
<dbReference type="Pfam" id="PF07687">
    <property type="entry name" value="M20_dimer"/>
    <property type="match status" value="1"/>
</dbReference>
<gene>
    <name evidence="5" type="ORF">BR63_08950</name>
</gene>
<feature type="domain" description="Peptidase M20 dimerisation" evidence="4">
    <location>
        <begin position="190"/>
        <end position="283"/>
    </location>
</feature>
<dbReference type="Gene3D" id="3.30.70.360">
    <property type="match status" value="1"/>
</dbReference>
<dbReference type="InterPro" id="IPR017439">
    <property type="entry name" value="Amidohydrolase"/>
</dbReference>
<feature type="binding site" evidence="3">
    <location>
        <position position="107"/>
    </location>
    <ligand>
        <name>Mn(2+)</name>
        <dbReference type="ChEBI" id="CHEBI:29035"/>
        <label>2</label>
    </ligand>
</feature>
<comment type="cofactor">
    <cofactor evidence="3">
        <name>Mn(2+)</name>
        <dbReference type="ChEBI" id="CHEBI:29035"/>
    </cofactor>
    <text evidence="3">The Mn(2+) ion enhances activity.</text>
</comment>
<evidence type="ECO:0000313" key="6">
    <source>
        <dbReference type="Proteomes" id="UP000515847"/>
    </source>
</evidence>
<dbReference type="KEGG" id="tfr:BR63_08950"/>
<comment type="similarity">
    <text evidence="1">Belongs to the peptidase M20 family.</text>
</comment>
<proteinExistence type="inferred from homology"/>
<dbReference type="InterPro" id="IPR002933">
    <property type="entry name" value="Peptidase_M20"/>
</dbReference>
<dbReference type="PANTHER" id="PTHR11014">
    <property type="entry name" value="PEPTIDASE M20 FAMILY MEMBER"/>
    <property type="match status" value="1"/>
</dbReference>
<keyword evidence="3" id="KW-0464">Manganese</keyword>
<feature type="binding site" evidence="3">
    <location>
        <position position="166"/>
    </location>
    <ligand>
        <name>Mn(2+)</name>
        <dbReference type="ChEBI" id="CHEBI:29035"/>
        <label>2</label>
    </ligand>
</feature>
<dbReference type="InterPro" id="IPR036264">
    <property type="entry name" value="Bact_exopeptidase_dim_dom"/>
</dbReference>
<evidence type="ECO:0000256" key="2">
    <source>
        <dbReference type="ARBA" id="ARBA00022801"/>
    </source>
</evidence>
<name>A0A7G6E2X3_THEFR</name>
<keyword evidence="3" id="KW-0479">Metal-binding</keyword>
<dbReference type="PANTHER" id="PTHR11014:SF63">
    <property type="entry name" value="METALLOPEPTIDASE, PUTATIVE (AFU_ORTHOLOGUE AFUA_6G09600)-RELATED"/>
    <property type="match status" value="1"/>
</dbReference>
<feature type="binding site" evidence="3">
    <location>
        <position position="366"/>
    </location>
    <ligand>
        <name>Mn(2+)</name>
        <dbReference type="ChEBI" id="CHEBI:29035"/>
        <label>2</label>
    </ligand>
</feature>
<feature type="binding site" evidence="3">
    <location>
        <position position="105"/>
    </location>
    <ligand>
        <name>Mn(2+)</name>
        <dbReference type="ChEBI" id="CHEBI:29035"/>
        <label>2</label>
    </ligand>
</feature>
<dbReference type="GO" id="GO:0046872">
    <property type="term" value="F:metal ion binding"/>
    <property type="evidence" value="ECO:0007669"/>
    <property type="project" value="UniProtKB-KW"/>
</dbReference>
<organism evidence="5 6">
    <name type="scientific">Thermanaerosceptrum fracticalcis</name>
    <dbReference type="NCBI Taxonomy" id="1712410"/>
    <lineage>
        <taxon>Bacteria</taxon>
        <taxon>Bacillati</taxon>
        <taxon>Bacillota</taxon>
        <taxon>Clostridia</taxon>
        <taxon>Eubacteriales</taxon>
        <taxon>Peptococcaceae</taxon>
        <taxon>Thermanaerosceptrum</taxon>
    </lineage>
</organism>
<dbReference type="Proteomes" id="UP000515847">
    <property type="component" value="Chromosome"/>
</dbReference>
<sequence length="400" mass="43729">MNRQEKIRACVAEYEKQIIAWRRDFHRHPEPSFCEERTANLVARSLKALGLEVYEGIGKTGVAAVLEGGLPGPIVALRADMDALKLAGESESEYASTVPGVMHACGHDGHTAMLLGAAHVLTKLREKFPGKVKFIFQHAEETAPGGALAFMEEGFLDDVDAIFGLHLRSTLEAGKLEIVLDKPIMAAADRFTVHLQGKGGHGSQPQECIDPILVASNIVMNCQSIVSRSLDPLDAGVISFGIIQSGSAFNVIPDKAYLEGTVRSFVPEVRQKIKEELNRKVAAACSMYGADYRFSYEEGYPPVNNHEKEGQLVLEVGEKVLGPSNVGIGRPWLAGEDFAYYLEKVPGAFFFLGAGNAAKGIIYPHHHPRFDIDEDVLKPGTELLVNIAWEYNEKGVLFPF</sequence>
<evidence type="ECO:0000259" key="4">
    <source>
        <dbReference type="Pfam" id="PF07687"/>
    </source>
</evidence>
<dbReference type="FunFam" id="3.30.70.360:FF:000014">
    <property type="entry name" value="N-acyl-L-amino acid amidohydrolase"/>
    <property type="match status" value="1"/>
</dbReference>
<dbReference type="PIRSF" id="PIRSF005962">
    <property type="entry name" value="Pept_M20D_amidohydro"/>
    <property type="match status" value="1"/>
</dbReference>
<dbReference type="RefSeq" id="WP_034422170.1">
    <property type="nucleotide sequence ID" value="NZ_CP045798.1"/>
</dbReference>
<reference evidence="5 6" key="1">
    <citation type="journal article" date="2019" name="Front. Microbiol.">
        <title>Thermoanaerosceptrum fracticalcis gen. nov. sp. nov., a Novel Fumarate-Fermenting Microorganism From a Deep Fractured Carbonate Aquifer of the US Great Basin.</title>
        <authorList>
            <person name="Hamilton-Brehm S.D."/>
            <person name="Stewart L.E."/>
            <person name="Zavarin M."/>
            <person name="Caldwell M."/>
            <person name="Lawson P.A."/>
            <person name="Onstott T.C."/>
            <person name="Grzymski J."/>
            <person name="Neveux I."/>
            <person name="Lollar B.S."/>
            <person name="Russell C.E."/>
            <person name="Moser D.P."/>
        </authorList>
    </citation>
    <scope>NUCLEOTIDE SEQUENCE [LARGE SCALE GENOMIC DNA]</scope>
    <source>
        <strain evidence="5 6">DRI-13</strain>
    </source>
</reference>
<keyword evidence="6" id="KW-1185">Reference proteome</keyword>
<dbReference type="SUPFAM" id="SSF53187">
    <property type="entry name" value="Zn-dependent exopeptidases"/>
    <property type="match status" value="1"/>
</dbReference>
<evidence type="ECO:0000313" key="5">
    <source>
        <dbReference type="EMBL" id="QNB46427.1"/>
    </source>
</evidence>
<dbReference type="InterPro" id="IPR011650">
    <property type="entry name" value="Peptidase_M20_dimer"/>
</dbReference>
<evidence type="ECO:0000256" key="1">
    <source>
        <dbReference type="ARBA" id="ARBA00006153"/>
    </source>
</evidence>
<dbReference type="NCBIfam" id="TIGR01891">
    <property type="entry name" value="amidohydrolases"/>
    <property type="match status" value="1"/>
</dbReference>
<keyword evidence="2 5" id="KW-0378">Hydrolase</keyword>
<accession>A0A7G6E2X3</accession>
<dbReference type="OrthoDB" id="9776731at2"/>
<dbReference type="GO" id="GO:0016787">
    <property type="term" value="F:hydrolase activity"/>
    <property type="evidence" value="ECO:0007669"/>
    <property type="project" value="UniProtKB-KW"/>
</dbReference>